<dbReference type="Pfam" id="PF00153">
    <property type="entry name" value="Mito_carr"/>
    <property type="match status" value="3"/>
</dbReference>
<feature type="repeat" description="Solcar" evidence="15">
    <location>
        <begin position="212"/>
        <end position="297"/>
    </location>
</feature>
<dbReference type="InterPro" id="IPR036871">
    <property type="entry name" value="PX_dom_sf"/>
</dbReference>
<dbReference type="Gene3D" id="3.30.1520.10">
    <property type="entry name" value="Phox-like domain"/>
    <property type="match status" value="1"/>
</dbReference>
<feature type="region of interest" description="Disordered" evidence="16">
    <location>
        <begin position="772"/>
        <end position="838"/>
    </location>
</feature>
<keyword evidence="21" id="KW-1185">Reference proteome</keyword>
<evidence type="ECO:0000256" key="13">
    <source>
        <dbReference type="ARBA" id="ARBA00024169"/>
    </source>
</evidence>
<feature type="region of interest" description="Disordered" evidence="16">
    <location>
        <begin position="498"/>
        <end position="540"/>
    </location>
</feature>
<comment type="catalytic activity">
    <reaction evidence="13">
        <text>H(+)(in) = H(+)(out)</text>
        <dbReference type="Rhea" id="RHEA:34979"/>
        <dbReference type="ChEBI" id="CHEBI:15378"/>
    </reaction>
</comment>
<keyword evidence="7" id="KW-0677">Repeat</keyword>
<organism evidence="20 21">
    <name type="scientific">Cirrhinus molitorella</name>
    <name type="common">mud carp</name>
    <dbReference type="NCBI Taxonomy" id="172907"/>
    <lineage>
        <taxon>Eukaryota</taxon>
        <taxon>Metazoa</taxon>
        <taxon>Chordata</taxon>
        <taxon>Craniata</taxon>
        <taxon>Vertebrata</taxon>
        <taxon>Euteleostomi</taxon>
        <taxon>Actinopterygii</taxon>
        <taxon>Neopterygii</taxon>
        <taxon>Teleostei</taxon>
        <taxon>Ostariophysi</taxon>
        <taxon>Cypriniformes</taxon>
        <taxon>Cyprinidae</taxon>
        <taxon>Labeoninae</taxon>
        <taxon>Labeonini</taxon>
        <taxon>Cirrhinus</taxon>
    </lineage>
</organism>
<dbReference type="PRINTS" id="PR00926">
    <property type="entry name" value="MITOCARRIER"/>
</dbReference>
<comment type="function">
    <text evidence="14">ADP:ATP antiporter that mediates import of ADP into the mitochondrial matrix for ATP synthesis, and export of ATP out to fuel the cell. Cycles between the cytoplasmic-open state (c-state) and the matrix-open state (m-state): operates by the alternating access mechanism with a single substrate-binding site intermittently exposed to either the cytosolic (c-state) or matrix (m-state) side of the inner mitochondrial membrane.</text>
</comment>
<dbReference type="Proteomes" id="UP001558613">
    <property type="component" value="Unassembled WGS sequence"/>
</dbReference>
<evidence type="ECO:0000256" key="7">
    <source>
        <dbReference type="ARBA" id="ARBA00022737"/>
    </source>
</evidence>
<dbReference type="InterPro" id="IPR013937">
    <property type="entry name" value="Sorting_nexin_C"/>
</dbReference>
<keyword evidence="9 17" id="KW-1133">Transmembrane helix</keyword>
<reference evidence="20 21" key="1">
    <citation type="submission" date="2023-09" db="EMBL/GenBank/DDBJ databases">
        <authorList>
            <person name="Wang M."/>
        </authorList>
    </citation>
    <scope>NUCLEOTIDE SEQUENCE [LARGE SCALE GENOMIC DNA]</scope>
    <source>
        <strain evidence="20">GT-2023</strain>
        <tissue evidence="20">Liver</tissue>
    </source>
</reference>
<comment type="catalytic activity">
    <reaction evidence="12">
        <text>ADP(in) + ATP(out) = ADP(out) + ATP(in)</text>
        <dbReference type="Rhea" id="RHEA:34999"/>
        <dbReference type="ChEBI" id="CHEBI:30616"/>
        <dbReference type="ChEBI" id="CHEBI:456216"/>
    </reaction>
    <physiologicalReaction direction="left-to-right" evidence="12">
        <dbReference type="Rhea" id="RHEA:35000"/>
    </physiologicalReaction>
</comment>
<evidence type="ECO:0000256" key="2">
    <source>
        <dbReference type="ARBA" id="ARBA00006375"/>
    </source>
</evidence>
<feature type="region of interest" description="Disordered" evidence="16">
    <location>
        <begin position="879"/>
        <end position="935"/>
    </location>
</feature>
<evidence type="ECO:0000256" key="14">
    <source>
        <dbReference type="ARBA" id="ARBA00045250"/>
    </source>
</evidence>
<dbReference type="PANTHER" id="PTHR45635">
    <property type="entry name" value="ADP,ATP CARRIER PROTEIN 1-RELATED-RELATED"/>
    <property type="match status" value="1"/>
</dbReference>
<feature type="compositionally biased region" description="Basic and acidic residues" evidence="16">
    <location>
        <begin position="531"/>
        <end position="540"/>
    </location>
</feature>
<keyword evidence="6 15" id="KW-0812">Transmembrane</keyword>
<dbReference type="InterPro" id="IPR003114">
    <property type="entry name" value="Phox_assoc"/>
</dbReference>
<evidence type="ECO:0000256" key="8">
    <source>
        <dbReference type="ARBA" id="ARBA00022792"/>
    </source>
</evidence>
<feature type="domain" description="Sorting nexin C-terminal" evidence="19">
    <location>
        <begin position="960"/>
        <end position="1031"/>
    </location>
</feature>
<gene>
    <name evidence="20" type="ORF">QQF64_007377</name>
</gene>
<dbReference type="Gene3D" id="1.50.40.10">
    <property type="entry name" value="Mitochondrial carrier domain"/>
    <property type="match status" value="1"/>
</dbReference>
<feature type="domain" description="PXA" evidence="18">
    <location>
        <begin position="411"/>
        <end position="489"/>
    </location>
</feature>
<comment type="caution">
    <text evidence="20">The sequence shown here is derived from an EMBL/GenBank/DDBJ whole genome shotgun (WGS) entry which is preliminary data.</text>
</comment>
<evidence type="ECO:0000256" key="5">
    <source>
        <dbReference type="ARBA" id="ARBA00022449"/>
    </source>
</evidence>
<evidence type="ECO:0000256" key="1">
    <source>
        <dbReference type="ARBA" id="ARBA00004448"/>
    </source>
</evidence>
<evidence type="ECO:0000256" key="3">
    <source>
        <dbReference type="ARBA" id="ARBA00011245"/>
    </source>
</evidence>
<dbReference type="Pfam" id="PF08628">
    <property type="entry name" value="Nexin_C"/>
    <property type="match status" value="1"/>
</dbReference>
<evidence type="ECO:0000256" key="4">
    <source>
        <dbReference type="ARBA" id="ARBA00022448"/>
    </source>
</evidence>
<accession>A0ABR3MAF8</accession>
<evidence type="ECO:0008006" key="22">
    <source>
        <dbReference type="Google" id="ProtNLM"/>
    </source>
</evidence>
<dbReference type="EMBL" id="JAYMGO010000014">
    <property type="protein sequence ID" value="KAL1262112.1"/>
    <property type="molecule type" value="Genomic_DNA"/>
</dbReference>
<evidence type="ECO:0000259" key="19">
    <source>
        <dbReference type="Pfam" id="PF08628"/>
    </source>
</evidence>
<name>A0ABR3MAF8_9TELE</name>
<comment type="similarity">
    <text evidence="2">Belongs to the mitochondrial carrier (TC 2.A.29) family.</text>
</comment>
<keyword evidence="8" id="KW-0999">Mitochondrion inner membrane</keyword>
<feature type="region of interest" description="Disordered" evidence="16">
    <location>
        <begin position="582"/>
        <end position="602"/>
    </location>
</feature>
<feature type="compositionally biased region" description="Polar residues" evidence="16">
    <location>
        <begin position="921"/>
        <end position="935"/>
    </location>
</feature>
<evidence type="ECO:0000313" key="21">
    <source>
        <dbReference type="Proteomes" id="UP001558613"/>
    </source>
</evidence>
<keyword evidence="5" id="KW-0050">Antiport</keyword>
<proteinExistence type="inferred from homology"/>
<feature type="compositionally biased region" description="Basic and acidic residues" evidence="16">
    <location>
        <begin position="910"/>
        <end position="920"/>
    </location>
</feature>
<dbReference type="PROSITE" id="PS50920">
    <property type="entry name" value="SOLCAR"/>
    <property type="match status" value="3"/>
</dbReference>
<evidence type="ECO:0000256" key="9">
    <source>
        <dbReference type="ARBA" id="ARBA00022989"/>
    </source>
</evidence>
<evidence type="ECO:0000256" key="6">
    <source>
        <dbReference type="ARBA" id="ARBA00022692"/>
    </source>
</evidence>
<feature type="repeat" description="Solcar" evidence="15">
    <location>
        <begin position="111"/>
        <end position="201"/>
    </location>
</feature>
<comment type="subunit">
    <text evidence="3">Monomer.</text>
</comment>
<dbReference type="InterPro" id="IPR023395">
    <property type="entry name" value="MCP_dom_sf"/>
</dbReference>
<dbReference type="InterPro" id="IPR018108">
    <property type="entry name" value="MCP_transmembrane"/>
</dbReference>
<dbReference type="PRINTS" id="PR00927">
    <property type="entry name" value="ADPTRNSLCASE"/>
</dbReference>
<evidence type="ECO:0000256" key="15">
    <source>
        <dbReference type="PROSITE-ProRule" id="PRU00282"/>
    </source>
</evidence>
<evidence type="ECO:0000256" key="16">
    <source>
        <dbReference type="SAM" id="MobiDB-lite"/>
    </source>
</evidence>
<dbReference type="SUPFAM" id="SSF103506">
    <property type="entry name" value="Mitochondrial carrier"/>
    <property type="match status" value="1"/>
</dbReference>
<feature type="compositionally biased region" description="Acidic residues" evidence="16">
    <location>
        <begin position="516"/>
        <end position="530"/>
    </location>
</feature>
<keyword evidence="11 15" id="KW-0472">Membrane</keyword>
<protein>
    <recommendedName>
        <fullName evidence="22">ADP/ATP translocase</fullName>
    </recommendedName>
</protein>
<dbReference type="PANTHER" id="PTHR45635:SF14">
    <property type="entry name" value="ADP_ATP TRANSLOCASE"/>
    <property type="match status" value="1"/>
</dbReference>
<evidence type="ECO:0000313" key="20">
    <source>
        <dbReference type="EMBL" id="KAL1262112.1"/>
    </source>
</evidence>
<dbReference type="InterPro" id="IPR002113">
    <property type="entry name" value="ADT_euk_type"/>
</dbReference>
<evidence type="ECO:0000259" key="18">
    <source>
        <dbReference type="Pfam" id="PF02194"/>
    </source>
</evidence>
<evidence type="ECO:0000256" key="11">
    <source>
        <dbReference type="ARBA" id="ARBA00023136"/>
    </source>
</evidence>
<keyword evidence="10" id="KW-0496">Mitochondrion</keyword>
<sequence>MSETAISFAKDFLAGGIAAAISKTAVAPIERVKLLLQVQHASKQITADKHYKGIIDCVVRIPKEQGFLSFWRGNLANVIRYFPTQALNFAFKDKYKKIFLDGVDKRTQFWRYFAGNLASGGAAGATSLCFVYPLDFARTRLAADVGKAGAEREFTGLGNCLVKISKSDGIKGLYQGFNVSVQGIIIYRAAYFGIYDTAKGMLPDPKNTHIVVSWMIAQTVTAVAGLASYPFDTVRRRMMMQSGRKGADIMYSGTIDCWRKIARDEGGKAFFKGAWSNVLRGMGGAFVLVLYDELKKQDRETSTQTDVIFDETEQQTKEAHHVGVTDETDAAKTASSSTKEYPNVHRSLLQVFKCAYVHLVQPWYTVPELGDSQPLHRALLTEFKLVIEKVICKANNFDLSATSVGCIRIFTQHLHNAKQSDGSPLFGSRSEELAVLRTFSEALVRNLFPEYLWKAKLYQCVLTEIVATKALDVLVTCLCNPDNLNQMVVLQLDRVTSKSSTEKSEREGTPSSMGSEEAEVLTDEAEDGQSEDTKEKKKGSRIKERFSKFVDKVKLKKAKKKQHKKNKEQELLQRALSARRSAVIEDDGASSREGSIGNGMDSDYDSDMDVYLTTCVQEDMMEFRLSYEMWRVGKWAVRVTNVQKENGELCFTVHLEERNNPENLNWDVKKSQSDILHFHSLWQVRTEMDTSTLPPVSAIVEKTKTDLDDTYAEEVRSALEHFLQELVSDAQLGHTKPVFQFLCPIAQLLSDEEHKEGVWSFLNGLASFLTPGQDEDESHNLRGEDEPGASVHHSGPTAQPACIDVDEEPKGGAVEGSKEPDMEYQNSDEQDVVSDGQESLAESLDIFVNRSKLVSPSGHSNDISSSVVNHTEGLQTDFWADRSTQSVGKANKKEKLTPKKSNGSHKLKVKEKTGQLKEEMTNQPQAQKKEPQNNWEQVEASKAVFELLKEITGNSVLINIVDAILKPVQPLVKKKINNFLKRMHPTETQIASYIDNFREKIWPDGNVPIQPPRDSEEKHETKEKALQLINSKYSNSLILKKTDVETIFKIFQDTEENKKLVYMLLSYILGEFLPGEPAFSAIANLTVKDFVS</sequence>
<feature type="transmembrane region" description="Helical" evidence="17">
    <location>
        <begin position="211"/>
        <end position="231"/>
    </location>
</feature>
<dbReference type="InterPro" id="IPR002067">
    <property type="entry name" value="MCP"/>
</dbReference>
<keyword evidence="4" id="KW-0813">Transport</keyword>
<evidence type="ECO:0000256" key="12">
    <source>
        <dbReference type="ARBA" id="ARBA00024143"/>
    </source>
</evidence>
<feature type="repeat" description="Solcar" evidence="15">
    <location>
        <begin position="6"/>
        <end position="98"/>
    </location>
</feature>
<comment type="subcellular location">
    <subcellularLocation>
        <location evidence="1">Mitochondrion inner membrane</location>
        <topology evidence="1">Multi-pass membrane protein</topology>
    </subcellularLocation>
</comment>
<evidence type="ECO:0000256" key="10">
    <source>
        <dbReference type="ARBA" id="ARBA00023128"/>
    </source>
</evidence>
<dbReference type="Pfam" id="PF02194">
    <property type="entry name" value="PXA"/>
    <property type="match status" value="1"/>
</dbReference>
<evidence type="ECO:0000256" key="17">
    <source>
        <dbReference type="SAM" id="Phobius"/>
    </source>
</evidence>